<dbReference type="AlphaFoldDB" id="A0A0Q0FPZ7"/>
<accession>A0A0Q0FPZ7</accession>
<evidence type="ECO:0000313" key="2">
    <source>
        <dbReference type="Proteomes" id="UP000282636"/>
    </source>
</evidence>
<proteinExistence type="predicted"/>
<dbReference type="Proteomes" id="UP000282636">
    <property type="component" value="Unassembled WGS sequence"/>
</dbReference>
<gene>
    <name evidence="1" type="ORF">ALP44_102634</name>
</gene>
<evidence type="ECO:0000313" key="1">
    <source>
        <dbReference type="EMBL" id="RMT70202.1"/>
    </source>
</evidence>
<name>A0A0Q0FPZ7_PSESX</name>
<protein>
    <submittedName>
        <fullName evidence="1">Uncharacterized protein</fullName>
    </submittedName>
</protein>
<comment type="caution">
    <text evidence="1">The sequence shown here is derived from an EMBL/GenBank/DDBJ whole genome shotgun (WGS) entry which is preliminary data.</text>
</comment>
<sequence>MRLLVTDEAIGLEPFGFATECTTAPLLDQNGSDPAKASRGLVDSFFEGFTGFETWFFSSSDFQRLTGLRIATDASRTISHGERTKANQNNRVASLQSASDGFDHCVQRTASSSFRDISRCSDSINQFRLVHSKSPYLYIEYVSKF</sequence>
<reference evidence="1 2" key="1">
    <citation type="submission" date="2018-08" db="EMBL/GenBank/DDBJ databases">
        <title>Recombination of ecologically and evolutionarily significant loci maintains genetic cohesion in the Pseudomonas syringae species complex.</title>
        <authorList>
            <person name="Dillon M."/>
            <person name="Thakur S."/>
            <person name="Almeida R.N.D."/>
            <person name="Weir B.S."/>
            <person name="Guttman D.S."/>
        </authorList>
    </citation>
    <scope>NUCLEOTIDE SEQUENCE [LARGE SCALE GENOMIC DNA]</scope>
    <source>
        <strain evidence="1 2">ICMP 3934</strain>
    </source>
</reference>
<dbReference type="EMBL" id="RBTL01000115">
    <property type="protein sequence ID" value="RMT70202.1"/>
    <property type="molecule type" value="Genomic_DNA"/>
</dbReference>
<organism evidence="1 2">
    <name type="scientific">Pseudomonas syringae pv. theae</name>
    <dbReference type="NCBI Taxonomy" id="103985"/>
    <lineage>
        <taxon>Bacteria</taxon>
        <taxon>Pseudomonadati</taxon>
        <taxon>Pseudomonadota</taxon>
        <taxon>Gammaproteobacteria</taxon>
        <taxon>Pseudomonadales</taxon>
        <taxon>Pseudomonadaceae</taxon>
        <taxon>Pseudomonas</taxon>
        <taxon>Pseudomonas syringae</taxon>
    </lineage>
</organism>